<gene>
    <name evidence="1" type="ORF">O181_036073</name>
</gene>
<dbReference type="AlphaFoldDB" id="A0A9Q3H8V0"/>
<evidence type="ECO:0000313" key="2">
    <source>
        <dbReference type="Proteomes" id="UP000765509"/>
    </source>
</evidence>
<protein>
    <submittedName>
        <fullName evidence="1">Uncharacterized protein</fullName>
    </submittedName>
</protein>
<proteinExistence type="predicted"/>
<organism evidence="1 2">
    <name type="scientific">Austropuccinia psidii MF-1</name>
    <dbReference type="NCBI Taxonomy" id="1389203"/>
    <lineage>
        <taxon>Eukaryota</taxon>
        <taxon>Fungi</taxon>
        <taxon>Dikarya</taxon>
        <taxon>Basidiomycota</taxon>
        <taxon>Pucciniomycotina</taxon>
        <taxon>Pucciniomycetes</taxon>
        <taxon>Pucciniales</taxon>
        <taxon>Sphaerophragmiaceae</taxon>
        <taxon>Austropuccinia</taxon>
    </lineage>
</organism>
<name>A0A9Q3H8V0_9BASI</name>
<dbReference type="OrthoDB" id="3056461at2759"/>
<dbReference type="EMBL" id="AVOT02013579">
    <property type="protein sequence ID" value="MBW0496358.1"/>
    <property type="molecule type" value="Genomic_DNA"/>
</dbReference>
<sequence>MFSKTEDHSNDEYIYKNTYKINKLNFCSENATKFMRCVDEEIEKVETIEGKQSKRQNRIEVNPPNLSTYSLFPKSLPIDFYNPQWFNNCPVGQKTVVSDAFKVAFLPDASKYIHGIKNPDKRLSDQKFTKKYWERCTEDYDLSHKIVKEDKD</sequence>
<accession>A0A9Q3H8V0</accession>
<evidence type="ECO:0000313" key="1">
    <source>
        <dbReference type="EMBL" id="MBW0496358.1"/>
    </source>
</evidence>
<comment type="caution">
    <text evidence="1">The sequence shown here is derived from an EMBL/GenBank/DDBJ whole genome shotgun (WGS) entry which is preliminary data.</text>
</comment>
<reference evidence="1" key="1">
    <citation type="submission" date="2021-03" db="EMBL/GenBank/DDBJ databases">
        <title>Draft genome sequence of rust myrtle Austropuccinia psidii MF-1, a brazilian biotype.</title>
        <authorList>
            <person name="Quecine M.C."/>
            <person name="Pachon D.M.R."/>
            <person name="Bonatelli M.L."/>
            <person name="Correr F.H."/>
            <person name="Franceschini L.M."/>
            <person name="Leite T.F."/>
            <person name="Margarido G.R.A."/>
            <person name="Almeida C.A."/>
            <person name="Ferrarezi J.A."/>
            <person name="Labate C.A."/>
        </authorList>
    </citation>
    <scope>NUCLEOTIDE SEQUENCE</scope>
    <source>
        <strain evidence="1">MF-1</strain>
    </source>
</reference>
<keyword evidence="2" id="KW-1185">Reference proteome</keyword>
<dbReference type="Proteomes" id="UP000765509">
    <property type="component" value="Unassembled WGS sequence"/>
</dbReference>